<gene>
    <name evidence="1" type="ORF">F7725_003047</name>
</gene>
<sequence length="305" mass="32923">MILPLSRESQPLLLRCVGLILSLSPMGATIEDAATDGHISSEGAFLVNLFLDLLGTLSDQNTLLVLEDSGLFLVSPLGLWNKENNKEDAATDGHISSEGVFLVNLFLDLLGTLSDQNTLLVLEDSGLFLVSPLGCGTRRTTKRMRPRMDTFPVKGHSLSIDQNTLLVLEDSGLFLVSPLGCGTRRTTTQPHTFVVAGELFLDLLATLSDQNTLLVLEDSGLFLVSPLGLRNKENNKEDAATDGHISSEGAFLVNPHTFVVAGELLLDFLGTLSDLNTLLVLEDSGLFLISPLGLWNKENNKLKLG</sequence>
<name>A0A7J5YB14_DISMA</name>
<accession>A0A7J5YB14</accession>
<evidence type="ECO:0000313" key="2">
    <source>
        <dbReference type="Proteomes" id="UP000518266"/>
    </source>
</evidence>
<dbReference type="AlphaFoldDB" id="A0A7J5YB14"/>
<comment type="caution">
    <text evidence="1">The sequence shown here is derived from an EMBL/GenBank/DDBJ whole genome shotgun (WGS) entry which is preliminary data.</text>
</comment>
<organism evidence="1 2">
    <name type="scientific">Dissostichus mawsoni</name>
    <name type="common">Antarctic cod</name>
    <dbReference type="NCBI Taxonomy" id="36200"/>
    <lineage>
        <taxon>Eukaryota</taxon>
        <taxon>Metazoa</taxon>
        <taxon>Chordata</taxon>
        <taxon>Craniata</taxon>
        <taxon>Vertebrata</taxon>
        <taxon>Euteleostomi</taxon>
        <taxon>Actinopterygii</taxon>
        <taxon>Neopterygii</taxon>
        <taxon>Teleostei</taxon>
        <taxon>Neoteleostei</taxon>
        <taxon>Acanthomorphata</taxon>
        <taxon>Eupercaria</taxon>
        <taxon>Perciformes</taxon>
        <taxon>Notothenioidei</taxon>
        <taxon>Nototheniidae</taxon>
        <taxon>Dissostichus</taxon>
    </lineage>
</organism>
<keyword evidence="2" id="KW-1185">Reference proteome</keyword>
<dbReference type="Proteomes" id="UP000518266">
    <property type="component" value="Unassembled WGS sequence"/>
</dbReference>
<dbReference type="OrthoDB" id="10658872at2759"/>
<dbReference type="EMBL" id="JAAKFY010000014">
    <property type="protein sequence ID" value="KAF3845969.1"/>
    <property type="molecule type" value="Genomic_DNA"/>
</dbReference>
<evidence type="ECO:0000313" key="1">
    <source>
        <dbReference type="EMBL" id="KAF3845969.1"/>
    </source>
</evidence>
<reference evidence="1 2" key="1">
    <citation type="submission" date="2020-03" db="EMBL/GenBank/DDBJ databases">
        <title>Dissostichus mawsoni Genome sequencing and assembly.</title>
        <authorList>
            <person name="Park H."/>
        </authorList>
    </citation>
    <scope>NUCLEOTIDE SEQUENCE [LARGE SCALE GENOMIC DNA]</scope>
    <source>
        <strain evidence="1">DM0001</strain>
        <tissue evidence="1">Muscle</tissue>
    </source>
</reference>
<proteinExistence type="predicted"/>
<protein>
    <submittedName>
        <fullName evidence="1">Uncharacterized protein</fullName>
    </submittedName>
</protein>